<evidence type="ECO:0000313" key="2">
    <source>
        <dbReference type="EMBL" id="GGM35390.1"/>
    </source>
</evidence>
<protein>
    <submittedName>
        <fullName evidence="2">Uncharacterized protein</fullName>
    </submittedName>
</protein>
<keyword evidence="1" id="KW-0472">Membrane</keyword>
<keyword evidence="1" id="KW-1133">Transmembrane helix</keyword>
<dbReference type="RefSeq" id="WP_189053052.1">
    <property type="nucleotide sequence ID" value="NZ_BMMK01000001.1"/>
</dbReference>
<reference evidence="2" key="1">
    <citation type="journal article" date="2014" name="Int. J. Syst. Evol. Microbiol.">
        <title>Complete genome sequence of Corynebacterium casei LMG S-19264T (=DSM 44701T), isolated from a smear-ripened cheese.</title>
        <authorList>
            <consortium name="US DOE Joint Genome Institute (JGI-PGF)"/>
            <person name="Walter F."/>
            <person name="Albersmeier A."/>
            <person name="Kalinowski J."/>
            <person name="Ruckert C."/>
        </authorList>
    </citation>
    <scope>NUCLEOTIDE SEQUENCE</scope>
    <source>
        <strain evidence="2">CGMCC 4.5737</strain>
    </source>
</reference>
<dbReference type="EMBL" id="BMMK01000001">
    <property type="protein sequence ID" value="GGM35390.1"/>
    <property type="molecule type" value="Genomic_DNA"/>
</dbReference>
<reference evidence="2" key="2">
    <citation type="submission" date="2020-09" db="EMBL/GenBank/DDBJ databases">
        <authorList>
            <person name="Sun Q."/>
            <person name="Zhou Y."/>
        </authorList>
    </citation>
    <scope>NUCLEOTIDE SEQUENCE</scope>
    <source>
        <strain evidence="2">CGMCC 4.5737</strain>
    </source>
</reference>
<dbReference type="AlphaFoldDB" id="A0A8J3C5Y0"/>
<name>A0A8J3C5Y0_9PSEU</name>
<comment type="caution">
    <text evidence="2">The sequence shown here is derived from an EMBL/GenBank/DDBJ whole genome shotgun (WGS) entry which is preliminary data.</text>
</comment>
<keyword evidence="3" id="KW-1185">Reference proteome</keyword>
<organism evidence="2 3">
    <name type="scientific">Longimycelium tulufanense</name>
    <dbReference type="NCBI Taxonomy" id="907463"/>
    <lineage>
        <taxon>Bacteria</taxon>
        <taxon>Bacillati</taxon>
        <taxon>Actinomycetota</taxon>
        <taxon>Actinomycetes</taxon>
        <taxon>Pseudonocardiales</taxon>
        <taxon>Pseudonocardiaceae</taxon>
        <taxon>Longimycelium</taxon>
    </lineage>
</organism>
<evidence type="ECO:0000313" key="3">
    <source>
        <dbReference type="Proteomes" id="UP000637578"/>
    </source>
</evidence>
<keyword evidence="1" id="KW-0812">Transmembrane</keyword>
<proteinExistence type="predicted"/>
<sequence>MTDRNASQPRRRAGLFDLRWIIAVLFAIYGAVLTVVGLGFTSDADVSKAAGLNINLWSGAGMLATAVVFGLWAQLRPLAVPEQPAKEALPETPPGLDTES</sequence>
<evidence type="ECO:0000256" key="1">
    <source>
        <dbReference type="SAM" id="Phobius"/>
    </source>
</evidence>
<dbReference type="Proteomes" id="UP000637578">
    <property type="component" value="Unassembled WGS sequence"/>
</dbReference>
<accession>A0A8J3C5Y0</accession>
<gene>
    <name evidence="2" type="ORF">GCM10012275_03320</name>
</gene>
<feature type="transmembrane region" description="Helical" evidence="1">
    <location>
        <begin position="54"/>
        <end position="73"/>
    </location>
</feature>
<feature type="transmembrane region" description="Helical" evidence="1">
    <location>
        <begin position="20"/>
        <end position="42"/>
    </location>
</feature>